<dbReference type="Gene3D" id="3.90.550.10">
    <property type="entry name" value="Spore Coat Polysaccharide Biosynthesis Protein SpsA, Chain A"/>
    <property type="match status" value="1"/>
</dbReference>
<dbReference type="CDD" id="cd04194">
    <property type="entry name" value="GT8_A4GalT_like"/>
    <property type="match status" value="1"/>
</dbReference>
<dbReference type="GO" id="GO:0046872">
    <property type="term" value="F:metal ion binding"/>
    <property type="evidence" value="ECO:0007669"/>
    <property type="project" value="UniProtKB-KW"/>
</dbReference>
<proteinExistence type="predicted"/>
<evidence type="ECO:0000313" key="6">
    <source>
        <dbReference type="Proteomes" id="UP000005536"/>
    </source>
</evidence>
<reference evidence="7" key="2">
    <citation type="submission" date="2014-05" db="EMBL/GenBank/DDBJ databases">
        <title>Complete Genome sequence of Neisseria elongata subsp. glycolytica.</title>
        <authorList>
            <person name="Veyrier F.J."/>
            <person name="Taha M.-K."/>
        </authorList>
    </citation>
    <scope>NUCLEOTIDE SEQUENCE [LARGE SCALE GENOMIC DNA]</scope>
    <source>
        <strain evidence="7">ATCC 29315</strain>
    </source>
</reference>
<dbReference type="InterPro" id="IPR029044">
    <property type="entry name" value="Nucleotide-diphossugar_trans"/>
</dbReference>
<dbReference type="InterPro" id="IPR050748">
    <property type="entry name" value="Glycosyltrans_8_dom-fam"/>
</dbReference>
<keyword evidence="3" id="KW-0479">Metal-binding</keyword>
<dbReference type="RefSeq" id="WP_003771033.1">
    <property type="nucleotide sequence ID" value="NZ_CP007726.1"/>
</dbReference>
<dbReference type="Proteomes" id="UP000031392">
    <property type="component" value="Chromosome"/>
</dbReference>
<dbReference type="GO" id="GO:0016757">
    <property type="term" value="F:glycosyltransferase activity"/>
    <property type="evidence" value="ECO:0007669"/>
    <property type="project" value="UniProtKB-KW"/>
</dbReference>
<keyword evidence="1" id="KW-0328">Glycosyltransferase</keyword>
<protein>
    <submittedName>
        <fullName evidence="4 5">Glycosyltransferase</fullName>
    </submittedName>
</protein>
<keyword evidence="7" id="KW-1185">Reference proteome</keyword>
<dbReference type="EMBL" id="ADBF01000023">
    <property type="protein sequence ID" value="EFE50254.1"/>
    <property type="molecule type" value="Genomic_DNA"/>
</dbReference>
<evidence type="ECO:0000256" key="2">
    <source>
        <dbReference type="ARBA" id="ARBA00022679"/>
    </source>
</evidence>
<keyword evidence="2 5" id="KW-0808">Transferase</keyword>
<organism evidence="5 6">
    <name type="scientific">Neisseria elongata subsp. glycolytica ATCC 29315</name>
    <dbReference type="NCBI Taxonomy" id="546263"/>
    <lineage>
        <taxon>Bacteria</taxon>
        <taxon>Pseudomonadati</taxon>
        <taxon>Pseudomonadota</taxon>
        <taxon>Betaproteobacteria</taxon>
        <taxon>Neisseriales</taxon>
        <taxon>Neisseriaceae</taxon>
        <taxon>Neisseria</taxon>
    </lineage>
</organism>
<name>D4DPE6_NEIEG</name>
<evidence type="ECO:0000313" key="7">
    <source>
        <dbReference type="Proteomes" id="UP000031392"/>
    </source>
</evidence>
<dbReference type="Proteomes" id="UP000005536">
    <property type="component" value="Unassembled WGS sequence"/>
</dbReference>
<evidence type="ECO:0000313" key="4">
    <source>
        <dbReference type="EMBL" id="AJE19079.1"/>
    </source>
</evidence>
<dbReference type="PATRIC" id="fig|546263.7.peg.2002"/>
<dbReference type="PANTHER" id="PTHR13778:SF47">
    <property type="entry name" value="LIPOPOLYSACCHARIDE 1,3-GALACTOSYLTRANSFERASE"/>
    <property type="match status" value="1"/>
</dbReference>
<evidence type="ECO:0000313" key="5">
    <source>
        <dbReference type="EMBL" id="EFE50254.1"/>
    </source>
</evidence>
<dbReference type="STRING" id="546263.NELON_09310"/>
<evidence type="ECO:0000256" key="3">
    <source>
        <dbReference type="ARBA" id="ARBA00022723"/>
    </source>
</evidence>
<dbReference type="SUPFAM" id="SSF53448">
    <property type="entry name" value="Nucleotide-diphospho-sugar transferases"/>
    <property type="match status" value="1"/>
</dbReference>
<dbReference type="KEGG" id="nel:NELON_09310"/>
<dbReference type="EMBL" id="CP007726">
    <property type="protein sequence ID" value="AJE19079.1"/>
    <property type="molecule type" value="Genomic_DNA"/>
</dbReference>
<dbReference type="AlphaFoldDB" id="D4DPE6"/>
<evidence type="ECO:0000256" key="1">
    <source>
        <dbReference type="ARBA" id="ARBA00022676"/>
    </source>
</evidence>
<dbReference type="HOGENOM" id="CLU_050833_0_2_4"/>
<gene>
    <name evidence="5" type="ORF">NEIELOOT_00933</name>
    <name evidence="4" type="ORF">NELON_09310</name>
</gene>
<dbReference type="InterPro" id="IPR002495">
    <property type="entry name" value="Glyco_trans_8"/>
</dbReference>
<reference evidence="4 7" key="3">
    <citation type="journal article" date="2015" name="PLoS Genet.">
        <title>Common Cell Shape Evolution of Two Nasopharyngeal Pathogens.</title>
        <authorList>
            <person name="Veyrier F.J."/>
            <person name="Biais N."/>
            <person name="Morales P."/>
            <person name="Belkacem N."/>
            <person name="Guilhen C."/>
            <person name="Ranjeva S."/>
            <person name="Sismeiro O."/>
            <person name="Pehau-Arnaudet G."/>
            <person name="Rocha E.P."/>
            <person name="Werts C."/>
            <person name="Taha M.K."/>
            <person name="Boneca I.G."/>
        </authorList>
    </citation>
    <scope>NUCLEOTIDE SEQUENCE [LARGE SCALE GENOMIC DNA]</scope>
    <source>
        <strain evidence="4 7">ATCC 29315</strain>
    </source>
</reference>
<dbReference type="Pfam" id="PF01501">
    <property type="entry name" value="Glyco_transf_8"/>
    <property type="match status" value="1"/>
</dbReference>
<dbReference type="PANTHER" id="PTHR13778">
    <property type="entry name" value="GLYCOSYLTRANSFERASE 8 DOMAIN-CONTAINING PROTEIN"/>
    <property type="match status" value="1"/>
</dbReference>
<sequence length="307" mass="35206">MNIVFAADNNYAAYLCVAAKSVETAHPDTAIRFYVLDTGISEANRAAVAANLHENSSIRFIPVSPDNFSTFPLNIKHISITTYARLKLGEYIADCDKILYLDIDLLVKGSLKPLWETDLGDNCVGACIDLFIEETNKGYKQKIGMEAQEYYFNAGVLLINLEKWRQNDIFKMSCEWVERYKDIMEYQDQDILNGLFKGQVCYLNSCFNFMPTNYDFMVGGTVSENHDPLYRDRINAVMPVSICHYCGPEKQWLGHCRFLGAEQFGKLAASLKTVPEEWKSKFSAPTIKQKFKRWRRRLSAKFLHGIY</sequence>
<reference evidence="5 6" key="1">
    <citation type="submission" date="2010-02" db="EMBL/GenBank/DDBJ databases">
        <authorList>
            <person name="Weinstock G."/>
            <person name="Sodergren E."/>
            <person name="Clifton S."/>
            <person name="Fulton L."/>
            <person name="Fulton B."/>
            <person name="Courtney L."/>
            <person name="Fronick C."/>
            <person name="Harrison M."/>
            <person name="Strong C."/>
            <person name="Farmer C."/>
            <person name="Delahaunty K."/>
            <person name="Markovic C."/>
            <person name="Hall O."/>
            <person name="Minx P."/>
            <person name="Tomlinson C."/>
            <person name="Mitreva M."/>
            <person name="Nelson J."/>
            <person name="Hou S."/>
            <person name="Wollam A."/>
            <person name="Pepin K.H."/>
            <person name="Johnson M."/>
            <person name="Bhonagiri V."/>
            <person name="Zhang X."/>
            <person name="Suruliraj S."/>
            <person name="Warren W."/>
            <person name="Chinwalla A."/>
            <person name="Mardis E.R."/>
            <person name="Wilson R.K."/>
        </authorList>
    </citation>
    <scope>NUCLEOTIDE SEQUENCE [LARGE SCALE GENOMIC DNA]</scope>
    <source>
        <strain evidence="5 6">ATCC 29315</strain>
    </source>
</reference>
<accession>D4DPE6</accession>